<sequence>MYKYQELFENKDSILSWSFDVVSVYDAFRKIFLLALDKDVNLFHELTWNNFVRNSNFGVVLNKYVFYLMKYLTDQKYLGDNETIKDSLSKAKNYFATDSSSYEVNSKKEDILEQAKNIFKLAKLDGDAKDIVLLVESFELFQNEDFKTKLQKTSFQLEPFNGCDIPW</sequence>
<dbReference type="RefSeq" id="WP_120160775.1">
    <property type="nucleotide sequence ID" value="NZ_AP018135.1"/>
</dbReference>
<gene>
    <name evidence="1" type="ORF">NCTC10118_00507</name>
</gene>
<keyword evidence="2" id="KW-1185">Reference proteome</keyword>
<dbReference type="EMBL" id="LR214972">
    <property type="protein sequence ID" value="VEU63482.1"/>
    <property type="molecule type" value="Genomic_DNA"/>
</dbReference>
<name>A0A449AES5_9BACT</name>
<evidence type="ECO:0000313" key="2">
    <source>
        <dbReference type="Proteomes" id="UP000289952"/>
    </source>
</evidence>
<dbReference type="AlphaFoldDB" id="A0A449AES5"/>
<evidence type="ECO:0000313" key="1">
    <source>
        <dbReference type="EMBL" id="VEU63482.1"/>
    </source>
</evidence>
<protein>
    <submittedName>
        <fullName evidence="1">Uncharacterized protein</fullName>
    </submittedName>
</protein>
<proteinExistence type="predicted"/>
<dbReference type="Proteomes" id="UP000289952">
    <property type="component" value="Chromosome"/>
</dbReference>
<accession>A0A449AES5</accession>
<reference evidence="1 2" key="1">
    <citation type="submission" date="2019-01" db="EMBL/GenBank/DDBJ databases">
        <authorList>
            <consortium name="Pathogen Informatics"/>
        </authorList>
    </citation>
    <scope>NUCLEOTIDE SEQUENCE [LARGE SCALE GENOMIC DNA]</scope>
    <source>
        <strain evidence="1 2">NCTC10118</strain>
    </source>
</reference>
<organism evidence="1 2">
    <name type="scientific">Mycoplasmopsis bovirhinis</name>
    <dbReference type="NCBI Taxonomy" id="29553"/>
    <lineage>
        <taxon>Bacteria</taxon>
        <taxon>Bacillati</taxon>
        <taxon>Mycoplasmatota</taxon>
        <taxon>Mycoplasmoidales</taxon>
        <taxon>Metamycoplasmataceae</taxon>
        <taxon>Mycoplasmopsis</taxon>
    </lineage>
</organism>
<dbReference type="OrthoDB" id="399488at2"/>